<evidence type="ECO:0000313" key="3">
    <source>
        <dbReference type="EMBL" id="ART59051.1"/>
    </source>
</evidence>
<feature type="signal peptide" evidence="2">
    <location>
        <begin position="1"/>
        <end position="24"/>
    </location>
</feature>
<reference evidence="3" key="1">
    <citation type="submission" date="2017-05" db="EMBL/GenBank/DDBJ databases">
        <title>Polyphasic characterization of four soil-derived phenanthrene-degrading Acidovorax strains and proposal of Acidovorax phenanthrenivorans sp. nov.</title>
        <authorList>
            <person name="Singleton D."/>
            <person name="Lee J."/>
            <person name="Dickey A.N."/>
            <person name="Stroud A."/>
            <person name="Scholl E.H."/>
            <person name="Wright F.A."/>
            <person name="Aitken M.D."/>
        </authorList>
    </citation>
    <scope>NUCLEOTIDE SEQUENCE</scope>
    <source>
        <strain evidence="3">P4</strain>
    </source>
</reference>
<evidence type="ECO:0000313" key="4">
    <source>
        <dbReference type="Proteomes" id="UP000194440"/>
    </source>
</evidence>
<feature type="transmembrane region" description="Helical" evidence="1">
    <location>
        <begin position="40"/>
        <end position="59"/>
    </location>
</feature>
<accession>A0A240UC16</accession>
<keyword evidence="4" id="KW-1185">Reference proteome</keyword>
<keyword evidence="1" id="KW-1133">Transmembrane helix</keyword>
<name>A0A240UC16_9BURK</name>
<protein>
    <recommendedName>
        <fullName evidence="5">Methyltransferase</fullName>
    </recommendedName>
</protein>
<dbReference type="AlphaFoldDB" id="A0A240UC16"/>
<dbReference type="OrthoDB" id="8913352at2"/>
<dbReference type="Pfam" id="PF05356">
    <property type="entry name" value="Phage_Coat_B"/>
    <property type="match status" value="1"/>
</dbReference>
<dbReference type="RefSeq" id="WP_086927237.1">
    <property type="nucleotide sequence ID" value="NZ_CP021362.1"/>
</dbReference>
<evidence type="ECO:0008006" key="5">
    <source>
        <dbReference type="Google" id="ProtNLM"/>
    </source>
</evidence>
<dbReference type="EMBL" id="CP021366">
    <property type="protein sequence ID" value="ART59051.1"/>
    <property type="molecule type" value="Genomic_DNA"/>
</dbReference>
<keyword evidence="1" id="KW-0472">Membrane</keyword>
<dbReference type="KEGG" id="acip:CBP36_09495"/>
<keyword evidence="2" id="KW-0732">Signal</keyword>
<gene>
    <name evidence="3" type="ORF">CBP36_09495</name>
</gene>
<proteinExistence type="predicted"/>
<sequence>MNKLQTRALSALAFLAATGGAAHAALPEGVSTAITAYQTDATTAIGLIMAAGVIIWGLMKLASKLGWR</sequence>
<feature type="chain" id="PRO_5013009327" description="Methyltransferase" evidence="2">
    <location>
        <begin position="25"/>
        <end position="68"/>
    </location>
</feature>
<dbReference type="KEGG" id="acis:CBP35_09435"/>
<dbReference type="Proteomes" id="UP000194440">
    <property type="component" value="Chromosome"/>
</dbReference>
<evidence type="ECO:0000256" key="2">
    <source>
        <dbReference type="SAM" id="SignalP"/>
    </source>
</evidence>
<dbReference type="InterPro" id="IPR008020">
    <property type="entry name" value="G8P"/>
</dbReference>
<keyword evidence="1" id="KW-0812">Transmembrane</keyword>
<organism evidence="3 4">
    <name type="scientific">Acidovorax carolinensis</name>
    <dbReference type="NCBI Taxonomy" id="553814"/>
    <lineage>
        <taxon>Bacteria</taxon>
        <taxon>Pseudomonadati</taxon>
        <taxon>Pseudomonadota</taxon>
        <taxon>Betaproteobacteria</taxon>
        <taxon>Burkholderiales</taxon>
        <taxon>Comamonadaceae</taxon>
        <taxon>Acidovorax</taxon>
    </lineage>
</organism>
<evidence type="ECO:0000256" key="1">
    <source>
        <dbReference type="SAM" id="Phobius"/>
    </source>
</evidence>